<reference evidence="2 3" key="1">
    <citation type="submission" date="2020-02" db="EMBL/GenBank/DDBJ databases">
        <title>Draft genome sequence of two Spirosoma agri KCTC 52727 and Spirosoma terrae KCTC 52035.</title>
        <authorList>
            <person name="Rojas J."/>
            <person name="Ambika Manirajan B."/>
            <person name="Suarez C."/>
            <person name="Ratering S."/>
            <person name="Schnell S."/>
        </authorList>
    </citation>
    <scope>NUCLEOTIDE SEQUENCE [LARGE SCALE GENOMIC DNA]</scope>
    <source>
        <strain evidence="2 3">KCTC 52035</strain>
    </source>
</reference>
<dbReference type="EMBL" id="JAAFZH010000001">
    <property type="protein sequence ID" value="NDU94043.1"/>
    <property type="molecule type" value="Genomic_DNA"/>
</dbReference>
<evidence type="ECO:0000256" key="1">
    <source>
        <dbReference type="SAM" id="SignalP"/>
    </source>
</evidence>
<protein>
    <submittedName>
        <fullName evidence="2">Uncharacterized protein</fullName>
    </submittedName>
</protein>
<accession>A0A6L9L5D3</accession>
<gene>
    <name evidence="2" type="ORF">GK108_04095</name>
</gene>
<evidence type="ECO:0000313" key="3">
    <source>
        <dbReference type="Proteomes" id="UP000474175"/>
    </source>
</evidence>
<name>A0A6L9L5D3_9BACT</name>
<dbReference type="Proteomes" id="UP000474175">
    <property type="component" value="Unassembled WGS sequence"/>
</dbReference>
<keyword evidence="1" id="KW-0732">Signal</keyword>
<comment type="caution">
    <text evidence="2">The sequence shown here is derived from an EMBL/GenBank/DDBJ whole genome shotgun (WGS) entry which is preliminary data.</text>
</comment>
<dbReference type="PROSITE" id="PS51257">
    <property type="entry name" value="PROKAR_LIPOPROTEIN"/>
    <property type="match status" value="1"/>
</dbReference>
<evidence type="ECO:0000313" key="2">
    <source>
        <dbReference type="EMBL" id="NDU94043.1"/>
    </source>
</evidence>
<dbReference type="AlphaFoldDB" id="A0A6L9L5D3"/>
<keyword evidence="3" id="KW-1185">Reference proteome</keyword>
<sequence>MQRQLIQRYLLVVVVALTLSSCFTEPDYPDTPSIEFRGIFKYTLPAGQGIGKSKRDSVVITIGFKDGDGNLGTTVNSPTYKADSARYAQNGNWGNYQIRTFRFINNRYVEYTDQVNANLLFPDLTAGKPKGAIEGSLDFNQLFPYGTVIQMYPTKFQIKIRDRSLNESNVVETDTISLPFAR</sequence>
<proteinExistence type="predicted"/>
<feature type="chain" id="PRO_5026983535" evidence="1">
    <location>
        <begin position="25"/>
        <end position="182"/>
    </location>
</feature>
<feature type="signal peptide" evidence="1">
    <location>
        <begin position="1"/>
        <end position="24"/>
    </location>
</feature>
<dbReference type="RefSeq" id="WP_163943148.1">
    <property type="nucleotide sequence ID" value="NZ_JAAFZH010000001.1"/>
</dbReference>
<organism evidence="2 3">
    <name type="scientific">Spirosoma terrae</name>
    <dbReference type="NCBI Taxonomy" id="1968276"/>
    <lineage>
        <taxon>Bacteria</taxon>
        <taxon>Pseudomonadati</taxon>
        <taxon>Bacteroidota</taxon>
        <taxon>Cytophagia</taxon>
        <taxon>Cytophagales</taxon>
        <taxon>Cytophagaceae</taxon>
        <taxon>Spirosoma</taxon>
    </lineage>
</organism>